<dbReference type="RefSeq" id="WP_006813492.1">
    <property type="nucleotide sequence ID" value="NZ_GG703817.1"/>
</dbReference>
<reference evidence="1" key="1">
    <citation type="submission" date="2009-12" db="EMBL/GenBank/DDBJ databases">
        <authorList>
            <person name="Weinstock G."/>
            <person name="Sodergren E."/>
            <person name="Clifton S."/>
            <person name="Fulton L."/>
            <person name="Fulton B."/>
            <person name="Courtney L."/>
            <person name="Fronick C."/>
            <person name="Harrison M."/>
            <person name="Strong C."/>
            <person name="Farmer C."/>
            <person name="Delahaunty K."/>
            <person name="Markovic C."/>
            <person name="Hall O."/>
            <person name="Minx P."/>
            <person name="Tomlinson C."/>
            <person name="Mitreva M."/>
            <person name="Nelson J."/>
            <person name="Hou S."/>
            <person name="Wollam A."/>
            <person name="Pepin K.H."/>
            <person name="Johnson M."/>
            <person name="Bhonagiri V."/>
            <person name="Nash W.E."/>
            <person name="Warren W."/>
            <person name="Chinwalla A."/>
            <person name="Mardis E.R."/>
            <person name="Wilson R.K."/>
        </authorList>
    </citation>
    <scope>NUCLEOTIDE SEQUENCE [LARGE SCALE GENOMIC DNA]</scope>
    <source>
        <strain evidence="1">DSM 4541</strain>
    </source>
</reference>
<keyword evidence="2" id="KW-1185">Reference proteome</keyword>
<proteinExistence type="predicted"/>
<organism evidence="1 2">
    <name type="scientific">Providencia rustigianii DSM 4541</name>
    <dbReference type="NCBI Taxonomy" id="500637"/>
    <lineage>
        <taxon>Bacteria</taxon>
        <taxon>Pseudomonadati</taxon>
        <taxon>Pseudomonadota</taxon>
        <taxon>Gammaproteobacteria</taxon>
        <taxon>Enterobacterales</taxon>
        <taxon>Morganellaceae</taxon>
        <taxon>Providencia</taxon>
    </lineage>
</organism>
<evidence type="ECO:0008006" key="3">
    <source>
        <dbReference type="Google" id="ProtNLM"/>
    </source>
</evidence>
<gene>
    <name evidence="1" type="ORF">PROVRUST_05425</name>
</gene>
<dbReference type="AlphaFoldDB" id="D1NZS1"/>
<dbReference type="EMBL" id="ABXV02000013">
    <property type="protein sequence ID" value="EFB73337.1"/>
    <property type="molecule type" value="Genomic_DNA"/>
</dbReference>
<dbReference type="HOGENOM" id="CLU_087266_1_0_6"/>
<evidence type="ECO:0000313" key="1">
    <source>
        <dbReference type="EMBL" id="EFB73337.1"/>
    </source>
</evidence>
<dbReference type="eggNOG" id="ENOG503319C">
    <property type="taxonomic scope" value="Bacteria"/>
</dbReference>
<comment type="caution">
    <text evidence="1">The sequence shown here is derived from an EMBL/GenBank/DDBJ whole genome shotgun (WGS) entry which is preliminary data.</text>
</comment>
<dbReference type="Proteomes" id="UP000005512">
    <property type="component" value="Unassembled WGS sequence"/>
</dbReference>
<name>D1NZS1_9GAMM</name>
<accession>D1NZS1</accession>
<protein>
    <recommendedName>
        <fullName evidence="3">Metal-binding protein</fullName>
    </recommendedName>
</protein>
<evidence type="ECO:0000313" key="2">
    <source>
        <dbReference type="Proteomes" id="UP000005512"/>
    </source>
</evidence>
<sequence>MSKISERIKELQTSKPEGYCVICDSYSKLTYDHVPPLGAITVTKIEQKHVTEMIGLKKASLKGAHSTNGSKFRTLCKDCNSQKIGLCDMEVARVNEILTKNISAFFYYTNYPSNIVSIKFNSIAYARAMIGHILSATTPKECESQDGISTYFSPLKRFVLGDDTAINDTHDIYYWFYPRERHVSAKLVNFYNKGHFALISLLAFYPIAFLITEKDKGIYPANALKYNLGMNYLSLDLSAKNLDFVDFPFISLENDNMYMLNSSQAIVSYPIKSK</sequence>